<organism evidence="2 3">
    <name type="scientific">Pendulispora albinea</name>
    <dbReference type="NCBI Taxonomy" id="2741071"/>
    <lineage>
        <taxon>Bacteria</taxon>
        <taxon>Pseudomonadati</taxon>
        <taxon>Myxococcota</taxon>
        <taxon>Myxococcia</taxon>
        <taxon>Myxococcales</taxon>
        <taxon>Sorangiineae</taxon>
        <taxon>Pendulisporaceae</taxon>
        <taxon>Pendulispora</taxon>
    </lineage>
</organism>
<dbReference type="SUPFAM" id="SSF53474">
    <property type="entry name" value="alpha/beta-Hydrolases"/>
    <property type="match status" value="1"/>
</dbReference>
<evidence type="ECO:0000259" key="1">
    <source>
        <dbReference type="Pfam" id="PF12146"/>
    </source>
</evidence>
<evidence type="ECO:0000313" key="2">
    <source>
        <dbReference type="EMBL" id="WXB19635.1"/>
    </source>
</evidence>
<name>A0ABZ2MAT2_9BACT</name>
<dbReference type="InterPro" id="IPR022742">
    <property type="entry name" value="Hydrolase_4"/>
</dbReference>
<accession>A0ABZ2MAT2</accession>
<proteinExistence type="predicted"/>
<dbReference type="PANTHER" id="PTHR11614">
    <property type="entry name" value="PHOSPHOLIPASE-RELATED"/>
    <property type="match status" value="1"/>
</dbReference>
<keyword evidence="3" id="KW-1185">Reference proteome</keyword>
<dbReference type="EMBL" id="CP089984">
    <property type="protein sequence ID" value="WXB19635.1"/>
    <property type="molecule type" value="Genomic_DNA"/>
</dbReference>
<protein>
    <submittedName>
        <fullName evidence="2">Lysophospholipase</fullName>
    </submittedName>
</protein>
<dbReference type="InterPro" id="IPR051044">
    <property type="entry name" value="MAG_DAG_Lipase"/>
</dbReference>
<dbReference type="Pfam" id="PF12146">
    <property type="entry name" value="Hydrolase_4"/>
    <property type="match status" value="1"/>
</dbReference>
<feature type="domain" description="Serine aminopeptidase S33" evidence="1">
    <location>
        <begin position="26"/>
        <end position="259"/>
    </location>
</feature>
<dbReference type="Gene3D" id="3.40.50.1820">
    <property type="entry name" value="alpha/beta hydrolase"/>
    <property type="match status" value="1"/>
</dbReference>
<sequence>MEHREGTFLGAGDTKLSEQSWRPSTPPKGVLVIVHGLKDHSGRYAEVAWHLVEQGYAVHSFDLRGHARSEGVRVYVDEFDDYVSDVEIFVERVRRLEPGLPIFMFGHDIGGSIVTLYAITRKPDIAGIVLSGAALKGALSGFATLATKMAAALSPKAAVYKLDPCLFSRDPTVVEATKNDPLVHQAAAPARTAKELINAIDRIQKRMEELTVPLLIMHGGADRVTSPDGSRQLNERARSERKTLVIFDELYHDLLHEPDRDKVEAQLIAWLDANTSAPAFASVS</sequence>
<reference evidence="2 3" key="1">
    <citation type="submission" date="2021-12" db="EMBL/GenBank/DDBJ databases">
        <title>Discovery of the Pendulisporaceae a myxobacterial family with distinct sporulation behavior and unique specialized metabolism.</title>
        <authorList>
            <person name="Garcia R."/>
            <person name="Popoff A."/>
            <person name="Bader C.D."/>
            <person name="Loehr J."/>
            <person name="Walesch S."/>
            <person name="Walt C."/>
            <person name="Boldt J."/>
            <person name="Bunk B."/>
            <person name="Haeckl F.J.F.P.J."/>
            <person name="Gunesch A.P."/>
            <person name="Birkelbach J."/>
            <person name="Nuebel U."/>
            <person name="Pietschmann T."/>
            <person name="Bach T."/>
            <person name="Mueller R."/>
        </authorList>
    </citation>
    <scope>NUCLEOTIDE SEQUENCE [LARGE SCALE GENOMIC DNA]</scope>
    <source>
        <strain evidence="2 3">MSr11954</strain>
    </source>
</reference>
<gene>
    <name evidence="2" type="ORF">LZC94_20705</name>
</gene>
<evidence type="ECO:0000313" key="3">
    <source>
        <dbReference type="Proteomes" id="UP001370348"/>
    </source>
</evidence>
<dbReference type="InterPro" id="IPR029058">
    <property type="entry name" value="AB_hydrolase_fold"/>
</dbReference>
<dbReference type="RefSeq" id="WP_394829240.1">
    <property type="nucleotide sequence ID" value="NZ_CP089984.1"/>
</dbReference>
<dbReference type="Proteomes" id="UP001370348">
    <property type="component" value="Chromosome"/>
</dbReference>